<dbReference type="AlphaFoldDB" id="A0AAD7DBE6"/>
<evidence type="ECO:0000313" key="3">
    <source>
        <dbReference type="EMBL" id="KAJ7686553.1"/>
    </source>
</evidence>
<evidence type="ECO:0000259" key="2">
    <source>
        <dbReference type="PROSITE" id="PS50280"/>
    </source>
</evidence>
<feature type="domain" description="SET" evidence="2">
    <location>
        <begin position="124"/>
        <end position="295"/>
    </location>
</feature>
<reference evidence="3" key="1">
    <citation type="submission" date="2023-03" db="EMBL/GenBank/DDBJ databases">
        <title>Massive genome expansion in bonnet fungi (Mycena s.s.) driven by repeated elements and novel gene families across ecological guilds.</title>
        <authorList>
            <consortium name="Lawrence Berkeley National Laboratory"/>
            <person name="Harder C.B."/>
            <person name="Miyauchi S."/>
            <person name="Viragh M."/>
            <person name="Kuo A."/>
            <person name="Thoen E."/>
            <person name="Andreopoulos B."/>
            <person name="Lu D."/>
            <person name="Skrede I."/>
            <person name="Drula E."/>
            <person name="Henrissat B."/>
            <person name="Morin E."/>
            <person name="Kohler A."/>
            <person name="Barry K."/>
            <person name="LaButti K."/>
            <person name="Morin E."/>
            <person name="Salamov A."/>
            <person name="Lipzen A."/>
            <person name="Mereny Z."/>
            <person name="Hegedus B."/>
            <person name="Baldrian P."/>
            <person name="Stursova M."/>
            <person name="Weitz H."/>
            <person name="Taylor A."/>
            <person name="Grigoriev I.V."/>
            <person name="Nagy L.G."/>
            <person name="Martin F."/>
            <person name="Kauserud H."/>
        </authorList>
    </citation>
    <scope>NUCLEOTIDE SEQUENCE</scope>
    <source>
        <strain evidence="3">CBHHK067</strain>
    </source>
</reference>
<comment type="caution">
    <text evidence="3">The sequence shown here is derived from an EMBL/GenBank/DDBJ whole genome shotgun (WGS) entry which is preliminary data.</text>
</comment>
<protein>
    <recommendedName>
        <fullName evidence="2">SET domain-containing protein</fullName>
    </recommendedName>
</protein>
<organism evidence="3 4">
    <name type="scientific">Mycena rosella</name>
    <name type="common">Pink bonnet</name>
    <name type="synonym">Agaricus rosellus</name>
    <dbReference type="NCBI Taxonomy" id="1033263"/>
    <lineage>
        <taxon>Eukaryota</taxon>
        <taxon>Fungi</taxon>
        <taxon>Dikarya</taxon>
        <taxon>Basidiomycota</taxon>
        <taxon>Agaricomycotina</taxon>
        <taxon>Agaricomycetes</taxon>
        <taxon>Agaricomycetidae</taxon>
        <taxon>Agaricales</taxon>
        <taxon>Marasmiineae</taxon>
        <taxon>Mycenaceae</taxon>
        <taxon>Mycena</taxon>
    </lineage>
</organism>
<dbReference type="EMBL" id="JARKIE010000095">
    <property type="protein sequence ID" value="KAJ7686553.1"/>
    <property type="molecule type" value="Genomic_DNA"/>
</dbReference>
<sequence length="329" mass="35593">MKRGFLNNTKARAKISGGDSEAPKKKTESGSTSGPSYYKAKYGVVEHAGLPEGYKLADLDVKELDPHRDPRTLPENLFLVTSLPIPLEAPAAAGTDRATACMLQSTTKAQILSTPGFPRPVPRPPAVRHRIGPAPGMDLGAFSTARIQRGEVILSERALLIAPGHLFGDDDYPSSFSEAQIQQAILVQAEQYLKVAFDRMDPEDKTAYMALANSHLQDGSGPILGIMRTNGVGAGPLTRPGTPPMPYSAVCKEISRLNHSCCPNTTALFDMPSFSFRLFALRDIASGEELTYPYIDVTAPAAERQKALEPYGFRCTCPACRDPTSDARR</sequence>
<proteinExistence type="predicted"/>
<dbReference type="InterPro" id="IPR053185">
    <property type="entry name" value="SET_domain_protein"/>
</dbReference>
<dbReference type="CDD" id="cd20071">
    <property type="entry name" value="SET_SMYD"/>
    <property type="match status" value="1"/>
</dbReference>
<name>A0AAD7DBE6_MYCRO</name>
<dbReference type="Proteomes" id="UP001221757">
    <property type="component" value="Unassembled WGS sequence"/>
</dbReference>
<dbReference type="Pfam" id="PF00856">
    <property type="entry name" value="SET"/>
    <property type="match status" value="1"/>
</dbReference>
<dbReference type="InterPro" id="IPR046341">
    <property type="entry name" value="SET_dom_sf"/>
</dbReference>
<dbReference type="PANTHER" id="PTHR47332:SF4">
    <property type="entry name" value="SET DOMAIN-CONTAINING PROTEIN 5"/>
    <property type="match status" value="1"/>
</dbReference>
<evidence type="ECO:0000256" key="1">
    <source>
        <dbReference type="SAM" id="MobiDB-lite"/>
    </source>
</evidence>
<dbReference type="InterPro" id="IPR001214">
    <property type="entry name" value="SET_dom"/>
</dbReference>
<keyword evidence="4" id="KW-1185">Reference proteome</keyword>
<gene>
    <name evidence="3" type="ORF">B0H17DRAFT_1332780</name>
</gene>
<evidence type="ECO:0000313" key="4">
    <source>
        <dbReference type="Proteomes" id="UP001221757"/>
    </source>
</evidence>
<feature type="region of interest" description="Disordered" evidence="1">
    <location>
        <begin position="1"/>
        <end position="37"/>
    </location>
</feature>
<dbReference type="Gene3D" id="2.170.270.10">
    <property type="entry name" value="SET domain"/>
    <property type="match status" value="1"/>
</dbReference>
<dbReference type="SMART" id="SM00317">
    <property type="entry name" value="SET"/>
    <property type="match status" value="1"/>
</dbReference>
<feature type="compositionally biased region" description="Polar residues" evidence="1">
    <location>
        <begin position="1"/>
        <end position="10"/>
    </location>
</feature>
<dbReference type="PROSITE" id="PS50280">
    <property type="entry name" value="SET"/>
    <property type="match status" value="1"/>
</dbReference>
<dbReference type="SUPFAM" id="SSF82199">
    <property type="entry name" value="SET domain"/>
    <property type="match status" value="1"/>
</dbReference>
<dbReference type="PANTHER" id="PTHR47332">
    <property type="entry name" value="SET DOMAIN-CONTAINING PROTEIN 5"/>
    <property type="match status" value="1"/>
</dbReference>
<accession>A0AAD7DBE6</accession>